<keyword evidence="16" id="KW-1185">Reference proteome</keyword>
<feature type="domain" description="Glycosyl transferase family 3 N-terminal" evidence="14">
    <location>
        <begin position="4"/>
        <end position="64"/>
    </location>
</feature>
<dbReference type="FunFam" id="1.20.970.10:FF:000006">
    <property type="entry name" value="Anthranilate phosphoribosyltransferase"/>
    <property type="match status" value="1"/>
</dbReference>
<dbReference type="InterPro" id="IPR036320">
    <property type="entry name" value="Glycosyl_Trfase_fam3_N_dom_sf"/>
</dbReference>
<name>A0A9Q3YKV7_9GAMM</name>
<feature type="binding site" evidence="12">
    <location>
        <position position="227"/>
    </location>
    <ligand>
        <name>Mg(2+)</name>
        <dbReference type="ChEBI" id="CHEBI:18420"/>
        <label>2</label>
    </ligand>
</feature>
<keyword evidence="3 12" id="KW-0028">Amino-acid biosynthesis</keyword>
<feature type="binding site" evidence="12">
    <location>
        <position position="168"/>
    </location>
    <ligand>
        <name>anthranilate</name>
        <dbReference type="ChEBI" id="CHEBI:16567"/>
        <label>2</label>
    </ligand>
</feature>
<dbReference type="InterPro" id="IPR005940">
    <property type="entry name" value="Anthranilate_Pribosyl_Tfrase"/>
</dbReference>
<dbReference type="EC" id="2.4.2.18" evidence="12"/>
<dbReference type="HAMAP" id="MF_00211">
    <property type="entry name" value="TrpD"/>
    <property type="match status" value="1"/>
</dbReference>
<evidence type="ECO:0000256" key="11">
    <source>
        <dbReference type="ARBA" id="ARBA00061188"/>
    </source>
</evidence>
<dbReference type="Pfam" id="PF00591">
    <property type="entry name" value="Glycos_transf_3"/>
    <property type="match status" value="1"/>
</dbReference>
<evidence type="ECO:0000256" key="7">
    <source>
        <dbReference type="ARBA" id="ARBA00022822"/>
    </source>
</evidence>
<evidence type="ECO:0000256" key="8">
    <source>
        <dbReference type="ARBA" id="ARBA00022842"/>
    </source>
</evidence>
<accession>A0A9Q3YKV7</accession>
<feature type="binding site" evidence="12">
    <location>
        <position position="82"/>
    </location>
    <ligand>
        <name>5-phospho-alpha-D-ribose 1-diphosphate</name>
        <dbReference type="ChEBI" id="CHEBI:58017"/>
    </ligand>
</feature>
<feature type="binding site" evidence="12">
    <location>
        <begin position="110"/>
        <end position="118"/>
    </location>
    <ligand>
        <name>5-phospho-alpha-D-ribose 1-diphosphate</name>
        <dbReference type="ChEBI" id="CHEBI:58017"/>
    </ligand>
</feature>
<comment type="cofactor">
    <cofactor evidence="12">
        <name>Mg(2+)</name>
        <dbReference type="ChEBI" id="CHEBI:18420"/>
    </cofactor>
    <text evidence="12">Binds 2 magnesium ions per monomer.</text>
</comment>
<dbReference type="AlphaFoldDB" id="A0A9Q3YKV7"/>
<organism evidence="15 16">
    <name type="scientific">Alloalcanivorax marinus</name>
    <dbReference type="NCBI Taxonomy" id="1177169"/>
    <lineage>
        <taxon>Bacteria</taxon>
        <taxon>Pseudomonadati</taxon>
        <taxon>Pseudomonadota</taxon>
        <taxon>Gammaproteobacteria</taxon>
        <taxon>Oceanospirillales</taxon>
        <taxon>Alcanivoracaceae</taxon>
        <taxon>Alloalcanivorax</taxon>
    </lineage>
</organism>
<feature type="domain" description="Glycosyl transferase family 3" evidence="13">
    <location>
        <begin position="75"/>
        <end position="329"/>
    </location>
</feature>
<evidence type="ECO:0000256" key="10">
    <source>
        <dbReference type="ARBA" id="ARBA00052328"/>
    </source>
</evidence>
<comment type="caution">
    <text evidence="15">The sequence shown here is derived from an EMBL/GenBank/DDBJ whole genome shotgun (WGS) entry which is preliminary data.</text>
</comment>
<evidence type="ECO:0000313" key="16">
    <source>
        <dbReference type="Proteomes" id="UP001108027"/>
    </source>
</evidence>
<dbReference type="FunFam" id="3.40.1030.10:FF:000002">
    <property type="entry name" value="Anthranilate phosphoribosyltransferase"/>
    <property type="match status" value="1"/>
</dbReference>
<dbReference type="SUPFAM" id="SSF47648">
    <property type="entry name" value="Nucleoside phosphorylase/phosphoribosyltransferase N-terminal domain"/>
    <property type="match status" value="1"/>
</dbReference>
<comment type="similarity">
    <text evidence="12">Belongs to the anthranilate phosphoribosyltransferase family.</text>
</comment>
<keyword evidence="5 12" id="KW-0808">Transferase</keyword>
<comment type="caution">
    <text evidence="12">Lacks conserved residue(s) required for the propagation of feature annotation.</text>
</comment>
<feature type="binding site" evidence="12">
    <location>
        <position position="82"/>
    </location>
    <ligand>
        <name>anthranilate</name>
        <dbReference type="ChEBI" id="CHEBI:16567"/>
        <label>1</label>
    </ligand>
</feature>
<evidence type="ECO:0000256" key="9">
    <source>
        <dbReference type="ARBA" id="ARBA00023141"/>
    </source>
</evidence>
<gene>
    <name evidence="12 15" type="primary">trpD</name>
    <name evidence="15" type="ORF">LL252_01120</name>
</gene>
<keyword evidence="9 12" id="KW-0057">Aromatic amino acid biosynthesis</keyword>
<evidence type="ECO:0000256" key="12">
    <source>
        <dbReference type="HAMAP-Rule" id="MF_00211"/>
    </source>
</evidence>
<dbReference type="SUPFAM" id="SSF52418">
    <property type="entry name" value="Nucleoside phosphorylase/phosphoribosyltransferase catalytic domain"/>
    <property type="match status" value="1"/>
</dbReference>
<feature type="binding site" evidence="12">
    <location>
        <position position="228"/>
    </location>
    <ligand>
        <name>Mg(2+)</name>
        <dbReference type="ChEBI" id="CHEBI:18420"/>
        <label>1</label>
    </ligand>
</feature>
<dbReference type="Pfam" id="PF02885">
    <property type="entry name" value="Glycos_trans_3N"/>
    <property type="match status" value="1"/>
</dbReference>
<dbReference type="Gene3D" id="3.40.1030.10">
    <property type="entry name" value="Nucleoside phosphorylase/phosphoribosyltransferase catalytic domain"/>
    <property type="match status" value="1"/>
</dbReference>
<comment type="subunit">
    <text evidence="2 12">Homodimer.</text>
</comment>
<dbReference type="GO" id="GO:0000162">
    <property type="term" value="P:L-tryptophan biosynthetic process"/>
    <property type="evidence" value="ECO:0007669"/>
    <property type="project" value="UniProtKB-UniRule"/>
</dbReference>
<dbReference type="GO" id="GO:0004048">
    <property type="term" value="F:anthranilate phosphoribosyltransferase activity"/>
    <property type="evidence" value="ECO:0007669"/>
    <property type="project" value="UniProtKB-UniRule"/>
</dbReference>
<dbReference type="NCBIfam" id="TIGR01245">
    <property type="entry name" value="trpD"/>
    <property type="match status" value="1"/>
</dbReference>
<feature type="binding site" evidence="12">
    <location>
        <begin position="85"/>
        <end position="86"/>
    </location>
    <ligand>
        <name>5-phospho-alpha-D-ribose 1-diphosphate</name>
        <dbReference type="ChEBI" id="CHEBI:58017"/>
    </ligand>
</feature>
<feature type="binding site" evidence="12">
    <location>
        <position position="113"/>
    </location>
    <ligand>
        <name>anthranilate</name>
        <dbReference type="ChEBI" id="CHEBI:16567"/>
        <label>1</label>
    </ligand>
</feature>
<dbReference type="PANTHER" id="PTHR43285">
    <property type="entry name" value="ANTHRANILATE PHOSPHORIBOSYLTRANSFERASE"/>
    <property type="match status" value="1"/>
</dbReference>
<keyword evidence="7 12" id="KW-0822">Tryptophan biosynthesis</keyword>
<dbReference type="PANTHER" id="PTHR43285:SF2">
    <property type="entry name" value="ANTHRANILATE PHOSPHORIBOSYLTRANSFERASE"/>
    <property type="match status" value="1"/>
</dbReference>
<dbReference type="EMBL" id="JAJGNA010000001">
    <property type="protein sequence ID" value="MCC4307157.1"/>
    <property type="molecule type" value="Genomic_DNA"/>
</dbReference>
<keyword evidence="8 12" id="KW-0460">Magnesium</keyword>
<comment type="similarity">
    <text evidence="11">In the C-terminal section; belongs to the anthranilate phosphoribosyltransferase family.</text>
</comment>
<dbReference type="Proteomes" id="UP001108027">
    <property type="component" value="Unassembled WGS sequence"/>
</dbReference>
<comment type="function">
    <text evidence="12">Catalyzes the transfer of the phosphoribosyl group of 5-phosphorylribose-1-pyrophosphate (PRPP) to anthranilate to yield N-(5'-phosphoribosyl)-anthranilate (PRA).</text>
</comment>
<evidence type="ECO:0000256" key="1">
    <source>
        <dbReference type="ARBA" id="ARBA00004907"/>
    </source>
</evidence>
<evidence type="ECO:0000256" key="3">
    <source>
        <dbReference type="ARBA" id="ARBA00022605"/>
    </source>
</evidence>
<dbReference type="RefSeq" id="WP_228232320.1">
    <property type="nucleotide sequence ID" value="NZ_ARXL01000024.1"/>
</dbReference>
<dbReference type="InterPro" id="IPR000312">
    <property type="entry name" value="Glycosyl_Trfase_fam3"/>
</dbReference>
<feature type="binding site" evidence="12">
    <location>
        <position position="228"/>
    </location>
    <ligand>
        <name>Mg(2+)</name>
        <dbReference type="ChEBI" id="CHEBI:18420"/>
        <label>2</label>
    </ligand>
</feature>
<reference evidence="15" key="1">
    <citation type="submission" date="2021-10" db="EMBL/GenBank/DDBJ databases">
        <title>The diversity and Nitrogen Metabolism of Culturable Nitrate-Utilizing Bacteria Within the Oxygen Minimum Zone of the Changjiang (Yangtze River)Estuary.</title>
        <authorList>
            <person name="Zhang D."/>
            <person name="Zheng J."/>
            <person name="Liu S."/>
            <person name="He W."/>
        </authorList>
    </citation>
    <scope>NUCLEOTIDE SEQUENCE</scope>
    <source>
        <strain evidence="15">FXH-223</strain>
    </source>
</reference>
<feature type="binding site" evidence="12">
    <location>
        <begin position="92"/>
        <end position="95"/>
    </location>
    <ligand>
        <name>5-phospho-alpha-D-ribose 1-diphosphate</name>
        <dbReference type="ChEBI" id="CHEBI:58017"/>
    </ligand>
</feature>
<dbReference type="InterPro" id="IPR035902">
    <property type="entry name" value="Nuc_phospho_transferase"/>
</dbReference>
<comment type="pathway">
    <text evidence="1 12">Amino-acid biosynthesis; L-tryptophan biosynthesis; L-tryptophan from chorismate: step 2/5.</text>
</comment>
<protein>
    <recommendedName>
        <fullName evidence="12">Anthranilate phosphoribosyltransferase</fullName>
        <ecNumber evidence="12">2.4.2.18</ecNumber>
    </recommendedName>
</protein>
<comment type="catalytic activity">
    <reaction evidence="10 12">
        <text>N-(5-phospho-beta-D-ribosyl)anthranilate + diphosphate = 5-phospho-alpha-D-ribose 1-diphosphate + anthranilate</text>
        <dbReference type="Rhea" id="RHEA:11768"/>
        <dbReference type="ChEBI" id="CHEBI:16567"/>
        <dbReference type="ChEBI" id="CHEBI:18277"/>
        <dbReference type="ChEBI" id="CHEBI:33019"/>
        <dbReference type="ChEBI" id="CHEBI:58017"/>
        <dbReference type="EC" id="2.4.2.18"/>
    </reaction>
</comment>
<evidence type="ECO:0000259" key="13">
    <source>
        <dbReference type="Pfam" id="PF00591"/>
    </source>
</evidence>
<dbReference type="GO" id="GO:0000287">
    <property type="term" value="F:magnesium ion binding"/>
    <property type="evidence" value="ECO:0007669"/>
    <property type="project" value="UniProtKB-UniRule"/>
</dbReference>
<evidence type="ECO:0000313" key="15">
    <source>
        <dbReference type="EMBL" id="MCC4307157.1"/>
    </source>
</evidence>
<sequence>MNIKEALATVVDHIDLTTDQMQDVMREIMTGGATDAQIGGFLVALRMKSESLDEITGAALVMRELVTPVVVDNRRHLVDIVGTGGDGANLFNVSTASAFVAAAAGCRVAKHGNRSVSSKSGSSDLLEAAGIRLDLSPTEIARCVDGVGVGFMFAPAHHGAMKYAIGPRKELGMRTLFNILGPMTNPAGVQRLVVGVFSDKLCRPMAEVMGRLGAEHVMVVHGLDGLDEISLAGRTHVAEYKDGTVNEYTLTPEDVGLESDSLVGLDVTDPQASLALIRDAFGKRKGRHAGKAADMITLNAGAAIYVAGVTRTLEEGVRMAEDLVHNGEAAERMRELAQFSVALKEEV</sequence>
<keyword evidence="6 12" id="KW-0479">Metal-binding</keyword>
<dbReference type="GO" id="GO:0005829">
    <property type="term" value="C:cytosol"/>
    <property type="evidence" value="ECO:0007669"/>
    <property type="project" value="TreeGrafter"/>
</dbReference>
<feature type="binding site" evidence="12">
    <location>
        <position position="94"/>
    </location>
    <ligand>
        <name>Mg(2+)</name>
        <dbReference type="ChEBI" id="CHEBI:18420"/>
        <label>1</label>
    </ligand>
</feature>
<evidence type="ECO:0000256" key="6">
    <source>
        <dbReference type="ARBA" id="ARBA00022723"/>
    </source>
</evidence>
<dbReference type="InterPro" id="IPR017459">
    <property type="entry name" value="Glycosyl_Trfase_fam3_N_dom"/>
</dbReference>
<proteinExistence type="inferred from homology"/>
<evidence type="ECO:0000259" key="14">
    <source>
        <dbReference type="Pfam" id="PF02885"/>
    </source>
</evidence>
<feature type="binding site" evidence="12">
    <location>
        <position position="122"/>
    </location>
    <ligand>
        <name>5-phospho-alpha-D-ribose 1-diphosphate</name>
        <dbReference type="ChEBI" id="CHEBI:58017"/>
    </ligand>
</feature>
<evidence type="ECO:0000256" key="5">
    <source>
        <dbReference type="ARBA" id="ARBA00022679"/>
    </source>
</evidence>
<evidence type="ECO:0000256" key="2">
    <source>
        <dbReference type="ARBA" id="ARBA00011738"/>
    </source>
</evidence>
<evidence type="ECO:0000256" key="4">
    <source>
        <dbReference type="ARBA" id="ARBA00022676"/>
    </source>
</evidence>
<dbReference type="Gene3D" id="1.20.970.10">
    <property type="entry name" value="Transferase, Pyrimidine Nucleoside Phosphorylase, Chain C"/>
    <property type="match status" value="1"/>
</dbReference>
<keyword evidence="4 12" id="KW-0328">Glycosyltransferase</keyword>